<dbReference type="AlphaFoldDB" id="A0A9P5WYS7"/>
<keyword evidence="3" id="KW-1185">Reference proteome</keyword>
<dbReference type="EMBL" id="MU152245">
    <property type="protein sequence ID" value="KAF9440820.1"/>
    <property type="molecule type" value="Genomic_DNA"/>
</dbReference>
<evidence type="ECO:0000313" key="3">
    <source>
        <dbReference type="Proteomes" id="UP000807342"/>
    </source>
</evidence>
<sequence length="178" mass="20473">MPAPQDRSAPKFDGHPLSLKQFFDEMDTLANACQLTPEEKIQHTLQYLEWKEYETWRSHPSAAGQDWEAFKNDILILREYYWNFITIVDWLLPKGEISRRERDQIFFSGFNTGFREKLTAHLTLKHLDHPLHKPWPIKDVHTAANFLLASNSASNEPGAFPTSSQTHSNVAAPSIPSN</sequence>
<comment type="caution">
    <text evidence="2">The sequence shown here is derived from an EMBL/GenBank/DDBJ whole genome shotgun (WGS) entry which is preliminary data.</text>
</comment>
<gene>
    <name evidence="2" type="ORF">P691DRAFT_767200</name>
</gene>
<dbReference type="Proteomes" id="UP000807342">
    <property type="component" value="Unassembled WGS sequence"/>
</dbReference>
<reference evidence="2" key="1">
    <citation type="submission" date="2020-11" db="EMBL/GenBank/DDBJ databases">
        <authorList>
            <consortium name="DOE Joint Genome Institute"/>
            <person name="Ahrendt S."/>
            <person name="Riley R."/>
            <person name="Andreopoulos W."/>
            <person name="Labutti K."/>
            <person name="Pangilinan J."/>
            <person name="Ruiz-Duenas F.J."/>
            <person name="Barrasa J.M."/>
            <person name="Sanchez-Garcia M."/>
            <person name="Camarero S."/>
            <person name="Miyauchi S."/>
            <person name="Serrano A."/>
            <person name="Linde D."/>
            <person name="Babiker R."/>
            <person name="Drula E."/>
            <person name="Ayuso-Fernandez I."/>
            <person name="Pacheco R."/>
            <person name="Padilla G."/>
            <person name="Ferreira P."/>
            <person name="Barriuso J."/>
            <person name="Kellner H."/>
            <person name="Castanera R."/>
            <person name="Alfaro M."/>
            <person name="Ramirez L."/>
            <person name="Pisabarro A.G."/>
            <person name="Kuo A."/>
            <person name="Tritt A."/>
            <person name="Lipzen A."/>
            <person name="He G."/>
            <person name="Yan M."/>
            <person name="Ng V."/>
            <person name="Cullen D."/>
            <person name="Martin F."/>
            <person name="Rosso M.-N."/>
            <person name="Henrissat B."/>
            <person name="Hibbett D."/>
            <person name="Martinez A.T."/>
            <person name="Grigoriev I.V."/>
        </authorList>
    </citation>
    <scope>NUCLEOTIDE SEQUENCE</scope>
    <source>
        <strain evidence="2">MF-IS2</strain>
    </source>
</reference>
<evidence type="ECO:0000313" key="2">
    <source>
        <dbReference type="EMBL" id="KAF9440820.1"/>
    </source>
</evidence>
<protein>
    <submittedName>
        <fullName evidence="2">Uncharacterized protein</fullName>
    </submittedName>
</protein>
<proteinExistence type="predicted"/>
<feature type="region of interest" description="Disordered" evidence="1">
    <location>
        <begin position="157"/>
        <end position="178"/>
    </location>
</feature>
<evidence type="ECO:0000256" key="1">
    <source>
        <dbReference type="SAM" id="MobiDB-lite"/>
    </source>
</evidence>
<dbReference type="OrthoDB" id="3260546at2759"/>
<feature type="compositionally biased region" description="Polar residues" evidence="1">
    <location>
        <begin position="161"/>
        <end position="178"/>
    </location>
</feature>
<name>A0A9P5WYS7_9AGAR</name>
<organism evidence="2 3">
    <name type="scientific">Macrolepiota fuliginosa MF-IS2</name>
    <dbReference type="NCBI Taxonomy" id="1400762"/>
    <lineage>
        <taxon>Eukaryota</taxon>
        <taxon>Fungi</taxon>
        <taxon>Dikarya</taxon>
        <taxon>Basidiomycota</taxon>
        <taxon>Agaricomycotina</taxon>
        <taxon>Agaricomycetes</taxon>
        <taxon>Agaricomycetidae</taxon>
        <taxon>Agaricales</taxon>
        <taxon>Agaricineae</taxon>
        <taxon>Agaricaceae</taxon>
        <taxon>Macrolepiota</taxon>
    </lineage>
</organism>
<accession>A0A9P5WYS7</accession>